<dbReference type="STRING" id="640635.SAMN04489806_1274"/>
<organism evidence="1 2">
    <name type="scientific">Paramicrobacterium humi</name>
    <dbReference type="NCBI Taxonomy" id="640635"/>
    <lineage>
        <taxon>Bacteria</taxon>
        <taxon>Bacillati</taxon>
        <taxon>Actinomycetota</taxon>
        <taxon>Actinomycetes</taxon>
        <taxon>Micrococcales</taxon>
        <taxon>Microbacteriaceae</taxon>
        <taxon>Paramicrobacterium</taxon>
    </lineage>
</organism>
<dbReference type="RefSeq" id="WP_091181506.1">
    <property type="nucleotide sequence ID" value="NZ_FNRY01000001.1"/>
</dbReference>
<name>A0A1H4KR25_9MICO</name>
<evidence type="ECO:0000313" key="1">
    <source>
        <dbReference type="EMBL" id="SEB60957.1"/>
    </source>
</evidence>
<accession>A0A1H4KR25</accession>
<protein>
    <submittedName>
        <fullName evidence="1">SIR2-like domain-containing protein</fullName>
    </submittedName>
</protein>
<gene>
    <name evidence="1" type="ORF">SAMN04489806_1274</name>
</gene>
<dbReference type="Proteomes" id="UP000199183">
    <property type="component" value="Unassembled WGS sequence"/>
</dbReference>
<proteinExistence type="predicted"/>
<keyword evidence="2" id="KW-1185">Reference proteome</keyword>
<dbReference type="AlphaFoldDB" id="A0A1H4KR25"/>
<evidence type="ECO:0000313" key="2">
    <source>
        <dbReference type="Proteomes" id="UP000199183"/>
    </source>
</evidence>
<sequence length="515" mass="55707">MSSHVFVVRGDLLHMNLDAWMLPSDRRYTISDAWRRVSGISNGVARTNSAEFEREERFALPLKSWRWPRALPVLTATPHKSARDTFEIGRRIEDFVHTAAEAVRQRRQGRAIDPDARILLGMTIFPSSGRTDAASLGELLEAQMAAARHAASAENVDVVLVLDDERTFALAQMIRSHDRKTAWPEIAKNRKMLRHAESLGRHARDGRLVPFMGAGVNASSVTPSWEQTVEALAEGADLSDAERQSLQRDSDPLDQLAFLRSVYDERRDGSFEQAISEIVGVKNYGLAPALLASLKSPQAFTLNVDRLFEIAAEDIGDPRTVVPGGRRVGAPWLYKLLGSVDDPASIALLVDSGGSDGIRATVRALVAASAAGNHLLFVGFGTGDRSFHGIAHDVRAALPKDADAAAQATALTLRDDPLDRRLWEGRLALVPMAGADASDGDATRALEVYLDAVLAFATDSRSYALSPGFREVLPTADAKLAAVLGSAASALTDDMTDAAAYARVTALLRDLGWEG</sequence>
<reference evidence="1 2" key="1">
    <citation type="submission" date="2016-10" db="EMBL/GenBank/DDBJ databases">
        <authorList>
            <person name="de Groot N.N."/>
        </authorList>
    </citation>
    <scope>NUCLEOTIDE SEQUENCE [LARGE SCALE GENOMIC DNA]</scope>
    <source>
        <strain evidence="1 2">DSM 21799</strain>
    </source>
</reference>
<dbReference type="Pfam" id="PF13289">
    <property type="entry name" value="SIR2_2"/>
    <property type="match status" value="1"/>
</dbReference>
<dbReference type="EMBL" id="FNRY01000001">
    <property type="protein sequence ID" value="SEB60957.1"/>
    <property type="molecule type" value="Genomic_DNA"/>
</dbReference>
<dbReference type="OrthoDB" id="5241047at2"/>